<keyword evidence="3" id="KW-1185">Reference proteome</keyword>
<name>A0ABS9AGR3_9GAMM</name>
<evidence type="ECO:0000313" key="2">
    <source>
        <dbReference type="EMBL" id="MCE8020929.1"/>
    </source>
</evidence>
<sequence>MNEKIAFAERLVAAMRAAGYEPRPAVLEREFNLRYWGKPVTLQGVRRWLCGETLPQQEKLQVLAEWLGVEPQALRFGDDGKSRIGETRGDWELPISAEERRVLRRYLALPVEQRKVVAQVIEAFSLAERSDSKERQASYAVKRDEEGEEGGG</sequence>
<dbReference type="Gene3D" id="1.10.260.40">
    <property type="entry name" value="lambda repressor-like DNA-binding domains"/>
    <property type="match status" value="1"/>
</dbReference>
<accession>A0ABS9AGR3</accession>
<feature type="region of interest" description="Disordered" evidence="1">
    <location>
        <begin position="130"/>
        <end position="152"/>
    </location>
</feature>
<evidence type="ECO:0000256" key="1">
    <source>
        <dbReference type="SAM" id="MobiDB-lite"/>
    </source>
</evidence>
<proteinExistence type="predicted"/>
<evidence type="ECO:0000313" key="3">
    <source>
        <dbReference type="Proteomes" id="UP001320122"/>
    </source>
</evidence>
<dbReference type="RefSeq" id="WP_234274248.1">
    <property type="nucleotide sequence ID" value="NZ_JABFTT010000009.1"/>
</dbReference>
<gene>
    <name evidence="2" type="ORF">HOP51_12530</name>
</gene>
<comment type="caution">
    <text evidence="2">The sequence shown here is derived from an EMBL/GenBank/DDBJ whole genome shotgun (WGS) entry which is preliminary data.</text>
</comment>
<organism evidence="2 3">
    <name type="scientific">Billgrantia zhangzhouensis</name>
    <dbReference type="NCBI Taxonomy" id="2733481"/>
    <lineage>
        <taxon>Bacteria</taxon>
        <taxon>Pseudomonadati</taxon>
        <taxon>Pseudomonadota</taxon>
        <taxon>Gammaproteobacteria</taxon>
        <taxon>Oceanospirillales</taxon>
        <taxon>Halomonadaceae</taxon>
        <taxon>Billgrantia</taxon>
    </lineage>
</organism>
<feature type="compositionally biased region" description="Basic and acidic residues" evidence="1">
    <location>
        <begin position="130"/>
        <end position="145"/>
    </location>
</feature>
<dbReference type="InterPro" id="IPR010982">
    <property type="entry name" value="Lambda_DNA-bd_dom_sf"/>
</dbReference>
<protein>
    <submittedName>
        <fullName evidence="2">Transcriptional regulator</fullName>
    </submittedName>
</protein>
<dbReference type="Proteomes" id="UP001320122">
    <property type="component" value="Unassembled WGS sequence"/>
</dbReference>
<dbReference type="EMBL" id="JABFTT010000009">
    <property type="protein sequence ID" value="MCE8020929.1"/>
    <property type="molecule type" value="Genomic_DNA"/>
</dbReference>
<reference evidence="2 3" key="1">
    <citation type="journal article" date="2021" name="Front. Microbiol.">
        <title>Aerobic Denitrification and Heterotrophic Sulfur Oxidation in the Genus Halomonas Revealed by Six Novel Species Characterizations and Genome-Based Analysis.</title>
        <authorList>
            <person name="Wang L."/>
            <person name="Shao Z."/>
        </authorList>
    </citation>
    <scope>NUCLEOTIDE SEQUENCE [LARGE SCALE GENOMIC DNA]</scope>
    <source>
        <strain evidence="2 3">MCCC 1A11036</strain>
    </source>
</reference>